<evidence type="ECO:0000256" key="11">
    <source>
        <dbReference type="ARBA" id="ARBA00038489"/>
    </source>
</evidence>
<dbReference type="PANTHER" id="PTHR42801">
    <property type="entry name" value="THIOREDOXIN-DEPENDENT PEROXIDE REDUCTASE"/>
    <property type="match status" value="1"/>
</dbReference>
<feature type="region of interest" description="Disordered" evidence="14">
    <location>
        <begin position="120"/>
        <end position="184"/>
    </location>
</feature>
<dbReference type="InterPro" id="IPR000866">
    <property type="entry name" value="AhpC/TSA"/>
</dbReference>
<evidence type="ECO:0000256" key="10">
    <source>
        <dbReference type="ARBA" id="ARBA00032824"/>
    </source>
</evidence>
<dbReference type="FunFam" id="3.40.30.10:FF:000157">
    <property type="entry name" value="DOT5p Nuclear thiol peroxidase"/>
    <property type="match status" value="1"/>
</dbReference>
<dbReference type="KEGG" id="ptkz:JDV02_006951"/>
<dbReference type="Proteomes" id="UP000829364">
    <property type="component" value="Chromosome 6"/>
</dbReference>
<dbReference type="InterPro" id="IPR036249">
    <property type="entry name" value="Thioredoxin-like_sf"/>
</dbReference>
<feature type="compositionally biased region" description="Pro residues" evidence="14">
    <location>
        <begin position="124"/>
        <end position="133"/>
    </location>
</feature>
<evidence type="ECO:0000256" key="9">
    <source>
        <dbReference type="ARBA" id="ARBA00023284"/>
    </source>
</evidence>
<evidence type="ECO:0000313" key="16">
    <source>
        <dbReference type="EMBL" id="UNI20905.1"/>
    </source>
</evidence>
<dbReference type="InterPro" id="IPR013766">
    <property type="entry name" value="Thioredoxin_domain"/>
</dbReference>
<dbReference type="GO" id="GO:0005737">
    <property type="term" value="C:cytoplasm"/>
    <property type="evidence" value="ECO:0007669"/>
    <property type="project" value="TreeGrafter"/>
</dbReference>
<dbReference type="EC" id="1.11.1.24" evidence="3"/>
<dbReference type="Pfam" id="PF00578">
    <property type="entry name" value="AhpC-TSA"/>
    <property type="match status" value="1"/>
</dbReference>
<sequence>MVIGRGRLAGTRQSLSGRQALSRSLLRRQLACLCAASPVVVVVVPPSLLPPRRRPASSPSSSFISSLPLPLSSSWGYNLQFTHTPCIETPALRAYASPHHATPPRRTSTTIFIMPVELRKRKAPQPPPAPAPAPKKKAPAAPKATRPDAQPKKTAKKATGPTTSMPSPPKTKEDAEVEKKDKDGKKVAVGDVVDLEGFGGEIETNDGQKTSLKKLVDESKSGVVLFTYPKASTPGCTNQVCLFRDAYEPLTGDGLAIYGLSADSLKANTTFKEKQRLQYPLLCDPQATLIAAIGLRKQPKGTQRGVFVVDKAGKVLVAEAGGPAATVERVKELVEKLKKKD</sequence>
<evidence type="ECO:0000256" key="6">
    <source>
        <dbReference type="ARBA" id="ARBA00023002"/>
    </source>
</evidence>
<evidence type="ECO:0000259" key="15">
    <source>
        <dbReference type="PROSITE" id="PS51352"/>
    </source>
</evidence>
<keyword evidence="17" id="KW-1185">Reference proteome</keyword>
<gene>
    <name evidence="16" type="primary">DOT5</name>
    <name evidence="16" type="ORF">JDV02_006951</name>
</gene>
<keyword evidence="6" id="KW-0560">Oxidoreductase</keyword>
<dbReference type="PROSITE" id="PS51352">
    <property type="entry name" value="THIOREDOXIN_2"/>
    <property type="match status" value="1"/>
</dbReference>
<evidence type="ECO:0000256" key="1">
    <source>
        <dbReference type="ARBA" id="ARBA00004123"/>
    </source>
</evidence>
<dbReference type="GO" id="GO:0005634">
    <property type="term" value="C:nucleus"/>
    <property type="evidence" value="ECO:0007669"/>
    <property type="project" value="UniProtKB-SubCell"/>
</dbReference>
<evidence type="ECO:0000256" key="5">
    <source>
        <dbReference type="ARBA" id="ARBA00022862"/>
    </source>
</evidence>
<dbReference type="RefSeq" id="XP_047844386.1">
    <property type="nucleotide sequence ID" value="XM_047988391.1"/>
</dbReference>
<evidence type="ECO:0000256" key="4">
    <source>
        <dbReference type="ARBA" id="ARBA00022559"/>
    </source>
</evidence>
<comment type="catalytic activity">
    <reaction evidence="12">
        <text>a hydroperoxide + [thioredoxin]-dithiol = an alcohol + [thioredoxin]-disulfide + H2O</text>
        <dbReference type="Rhea" id="RHEA:62620"/>
        <dbReference type="Rhea" id="RHEA-COMP:10698"/>
        <dbReference type="Rhea" id="RHEA-COMP:10700"/>
        <dbReference type="ChEBI" id="CHEBI:15377"/>
        <dbReference type="ChEBI" id="CHEBI:29950"/>
        <dbReference type="ChEBI" id="CHEBI:30879"/>
        <dbReference type="ChEBI" id="CHEBI:35924"/>
        <dbReference type="ChEBI" id="CHEBI:50058"/>
        <dbReference type="EC" id="1.11.1.24"/>
    </reaction>
</comment>
<feature type="compositionally biased region" description="Basic and acidic residues" evidence="14">
    <location>
        <begin position="170"/>
        <end position="184"/>
    </location>
</feature>
<organism evidence="16 17">
    <name type="scientific">Purpureocillium takamizusanense</name>
    <dbReference type="NCBI Taxonomy" id="2060973"/>
    <lineage>
        <taxon>Eukaryota</taxon>
        <taxon>Fungi</taxon>
        <taxon>Dikarya</taxon>
        <taxon>Ascomycota</taxon>
        <taxon>Pezizomycotina</taxon>
        <taxon>Sordariomycetes</taxon>
        <taxon>Hypocreomycetidae</taxon>
        <taxon>Hypocreales</taxon>
        <taxon>Ophiocordycipitaceae</taxon>
        <taxon>Purpureocillium</taxon>
    </lineage>
</organism>
<keyword evidence="8" id="KW-0539">Nucleus</keyword>
<name>A0A9Q8QJL9_9HYPO</name>
<reference evidence="16" key="1">
    <citation type="submission" date="2021-11" db="EMBL/GenBank/DDBJ databases">
        <title>Purpureocillium_takamizusanense_genome.</title>
        <authorList>
            <person name="Nguyen N.-H."/>
        </authorList>
    </citation>
    <scope>NUCLEOTIDE SEQUENCE</scope>
    <source>
        <strain evidence="16">PT3</strain>
    </source>
</reference>
<comment type="similarity">
    <text evidence="11">Belongs to the peroxiredoxin family. BCP/PrxQ subfamily.</text>
</comment>
<dbReference type="Gene3D" id="3.40.30.10">
    <property type="entry name" value="Glutaredoxin"/>
    <property type="match status" value="1"/>
</dbReference>
<feature type="domain" description="Thioredoxin" evidence="15">
    <location>
        <begin position="166"/>
        <end position="339"/>
    </location>
</feature>
<dbReference type="GO" id="GO:0045454">
    <property type="term" value="P:cell redox homeostasis"/>
    <property type="evidence" value="ECO:0007669"/>
    <property type="project" value="TreeGrafter"/>
</dbReference>
<dbReference type="InterPro" id="IPR050924">
    <property type="entry name" value="Peroxiredoxin_BCP/PrxQ"/>
</dbReference>
<dbReference type="CDD" id="cd03017">
    <property type="entry name" value="PRX_BCP"/>
    <property type="match status" value="1"/>
</dbReference>
<evidence type="ECO:0000256" key="2">
    <source>
        <dbReference type="ARBA" id="ARBA00011245"/>
    </source>
</evidence>
<keyword evidence="4 16" id="KW-0575">Peroxidase</keyword>
<evidence type="ECO:0000256" key="14">
    <source>
        <dbReference type="SAM" id="MobiDB-lite"/>
    </source>
</evidence>
<dbReference type="OrthoDB" id="338622at2759"/>
<evidence type="ECO:0000256" key="13">
    <source>
        <dbReference type="ARBA" id="ARBA00077538"/>
    </source>
</evidence>
<protein>
    <recommendedName>
        <fullName evidence="3">thioredoxin-dependent peroxiredoxin</fullName>
        <ecNumber evidence="3">1.11.1.24</ecNumber>
    </recommendedName>
    <alternativeName>
        <fullName evidence="13">Nuclear thiol peroxidase</fullName>
    </alternativeName>
    <alternativeName>
        <fullName evidence="10">Thioredoxin peroxidase</fullName>
    </alternativeName>
</protein>
<evidence type="ECO:0000313" key="17">
    <source>
        <dbReference type="Proteomes" id="UP000829364"/>
    </source>
</evidence>
<comment type="subunit">
    <text evidence="2">Monomer.</text>
</comment>
<keyword evidence="7" id="KW-1015">Disulfide bond</keyword>
<dbReference type="GO" id="GO:0034599">
    <property type="term" value="P:cellular response to oxidative stress"/>
    <property type="evidence" value="ECO:0007669"/>
    <property type="project" value="UniProtKB-ARBA"/>
</dbReference>
<dbReference type="GeneID" id="72068900"/>
<comment type="subcellular location">
    <subcellularLocation>
        <location evidence="1">Nucleus</location>
    </subcellularLocation>
</comment>
<keyword evidence="5" id="KW-0049">Antioxidant</keyword>
<dbReference type="SUPFAM" id="SSF52833">
    <property type="entry name" value="Thioredoxin-like"/>
    <property type="match status" value="1"/>
</dbReference>
<evidence type="ECO:0000256" key="7">
    <source>
        <dbReference type="ARBA" id="ARBA00023157"/>
    </source>
</evidence>
<dbReference type="PANTHER" id="PTHR42801:SF23">
    <property type="entry name" value="PEROXIREDOXIN DOT5"/>
    <property type="match status" value="1"/>
</dbReference>
<accession>A0A9Q8QJL9</accession>
<dbReference type="AlphaFoldDB" id="A0A9Q8QJL9"/>
<evidence type="ECO:0000256" key="3">
    <source>
        <dbReference type="ARBA" id="ARBA00013017"/>
    </source>
</evidence>
<evidence type="ECO:0000256" key="12">
    <source>
        <dbReference type="ARBA" id="ARBA00049091"/>
    </source>
</evidence>
<evidence type="ECO:0000256" key="8">
    <source>
        <dbReference type="ARBA" id="ARBA00023242"/>
    </source>
</evidence>
<keyword evidence="9" id="KW-0676">Redox-active center</keyword>
<dbReference type="GO" id="GO:0008379">
    <property type="term" value="F:thioredoxin peroxidase activity"/>
    <property type="evidence" value="ECO:0007669"/>
    <property type="project" value="TreeGrafter"/>
</dbReference>
<proteinExistence type="inferred from homology"/>
<dbReference type="EMBL" id="CP086359">
    <property type="protein sequence ID" value="UNI20905.1"/>
    <property type="molecule type" value="Genomic_DNA"/>
</dbReference>